<name>A0A024VY49_PLAFA</name>
<dbReference type="EMBL" id="KI926688">
    <property type="protein sequence ID" value="ETW33352.1"/>
    <property type="molecule type" value="Genomic_DNA"/>
</dbReference>
<gene>
    <name evidence="2" type="ORF">PFTANZ_05933</name>
</gene>
<accession>A0A024VY49</accession>
<proteinExistence type="predicted"/>
<reference evidence="2 3" key="2">
    <citation type="submission" date="2013-02" db="EMBL/GenBank/DDBJ databases">
        <title>The Genome Sequence of Plasmodium falciparum Tanzania (2000708).</title>
        <authorList>
            <consortium name="The Broad Institute Genome Sequencing Platform"/>
            <consortium name="The Broad Institute Genome Sequencing Center for Infectious Disease"/>
            <person name="Neafsey D."/>
            <person name="Cheeseman I."/>
            <person name="Volkman S."/>
            <person name="Adams J."/>
            <person name="Walker B."/>
            <person name="Young S.K."/>
            <person name="Zeng Q."/>
            <person name="Gargeya S."/>
            <person name="Fitzgerald M."/>
            <person name="Haas B."/>
            <person name="Abouelleil A."/>
            <person name="Alvarado L."/>
            <person name="Arachchi H.M."/>
            <person name="Berlin A.M."/>
            <person name="Chapman S.B."/>
            <person name="Dewar J."/>
            <person name="Goldberg J."/>
            <person name="Griggs A."/>
            <person name="Gujja S."/>
            <person name="Hansen M."/>
            <person name="Howarth C."/>
            <person name="Imamovic A."/>
            <person name="Larimer J."/>
            <person name="McCowan C."/>
            <person name="Murphy C."/>
            <person name="Neiman D."/>
            <person name="Pearson M."/>
            <person name="Priest M."/>
            <person name="Roberts A."/>
            <person name="Saif S."/>
            <person name="Shea T."/>
            <person name="Sisk P."/>
            <person name="Sykes S."/>
            <person name="Wortman J."/>
            <person name="Nusbaum C."/>
            <person name="Birren B."/>
        </authorList>
    </citation>
    <scope>NUCLEOTIDE SEQUENCE [LARGE SCALE GENOMIC DNA]</scope>
    <source>
        <strain evidence="3">Tanzania (2000708)</strain>
    </source>
</reference>
<dbReference type="Proteomes" id="UP000030708">
    <property type="component" value="Unassembled WGS sequence"/>
</dbReference>
<organism evidence="2 3">
    <name type="scientific">Plasmodium falciparum Tanzania</name>
    <name type="common">2000708</name>
    <dbReference type="NCBI Taxonomy" id="1036725"/>
    <lineage>
        <taxon>Eukaryota</taxon>
        <taxon>Sar</taxon>
        <taxon>Alveolata</taxon>
        <taxon>Apicomplexa</taxon>
        <taxon>Aconoidasida</taxon>
        <taxon>Haemosporida</taxon>
        <taxon>Plasmodiidae</taxon>
        <taxon>Plasmodium</taxon>
        <taxon>Plasmodium (Laverania)</taxon>
    </lineage>
</organism>
<evidence type="ECO:0000313" key="2">
    <source>
        <dbReference type="EMBL" id="ETW33352.1"/>
    </source>
</evidence>
<feature type="compositionally biased region" description="Basic and acidic residues" evidence="1">
    <location>
        <begin position="19"/>
        <end position="32"/>
    </location>
</feature>
<dbReference type="AlphaFoldDB" id="A0A024VY49"/>
<reference evidence="2 3" key="1">
    <citation type="submission" date="2013-02" db="EMBL/GenBank/DDBJ databases">
        <title>The Genome Annotation of Plasmodium falciparum Tanzania (2000708).</title>
        <authorList>
            <consortium name="The Broad Institute Genome Sequencing Platform"/>
            <consortium name="The Broad Institute Genome Sequencing Center for Infectious Disease"/>
            <person name="Neafsey D."/>
            <person name="Hoffman S."/>
            <person name="Volkman S."/>
            <person name="Rosenthal P."/>
            <person name="Walker B."/>
            <person name="Young S.K."/>
            <person name="Zeng Q."/>
            <person name="Gargeya S."/>
            <person name="Fitzgerald M."/>
            <person name="Haas B."/>
            <person name="Abouelleil A."/>
            <person name="Allen A.W."/>
            <person name="Alvarado L."/>
            <person name="Arachchi H.M."/>
            <person name="Berlin A.M."/>
            <person name="Chapman S.B."/>
            <person name="Gainer-Dewar J."/>
            <person name="Goldberg J."/>
            <person name="Griggs A."/>
            <person name="Gujja S."/>
            <person name="Hansen M."/>
            <person name="Howarth C."/>
            <person name="Imamovic A."/>
            <person name="Ireland A."/>
            <person name="Larimer J."/>
            <person name="McCowan C."/>
            <person name="Murphy C."/>
            <person name="Pearson M."/>
            <person name="Poon T.W."/>
            <person name="Priest M."/>
            <person name="Roberts A."/>
            <person name="Saif S."/>
            <person name="Shea T."/>
            <person name="Sisk P."/>
            <person name="Sykes S."/>
            <person name="Wortman J."/>
            <person name="Nusbaum C."/>
            <person name="Birren B."/>
        </authorList>
    </citation>
    <scope>NUCLEOTIDE SEQUENCE [LARGE SCALE GENOMIC DNA]</scope>
    <source>
        <strain evidence="3">Tanzania (2000708)</strain>
    </source>
</reference>
<evidence type="ECO:0000313" key="3">
    <source>
        <dbReference type="Proteomes" id="UP000030708"/>
    </source>
</evidence>
<sequence>MNKEQINNKNNHYNIKSHANKDMNKTKIEYNKKKSGQKTSRIYVYAHFIFFHNPIKNIKYISLL</sequence>
<evidence type="ECO:0000256" key="1">
    <source>
        <dbReference type="SAM" id="MobiDB-lite"/>
    </source>
</evidence>
<feature type="compositionally biased region" description="Polar residues" evidence="1">
    <location>
        <begin position="1"/>
        <end position="14"/>
    </location>
</feature>
<protein>
    <submittedName>
        <fullName evidence="2">Uncharacterized protein</fullName>
    </submittedName>
</protein>
<feature type="region of interest" description="Disordered" evidence="1">
    <location>
        <begin position="1"/>
        <end position="33"/>
    </location>
</feature>